<sequence>MLLLLVGKKLVINWLPSSDLEKSSIEETPDADKAAWKLLKSVDGILVPGSFGDREIAVIEYARSVMNLRDANSTKFDLDVATPVVVFMPEILFGNKMSLGALCVFIIEVLKHKMRLREGHGNVHNSSKLEATEQKL</sequence>
<dbReference type="PANTHER" id="PTHR11550">
    <property type="entry name" value="CTP SYNTHASE"/>
    <property type="match status" value="1"/>
</dbReference>
<dbReference type="InterPro" id="IPR029062">
    <property type="entry name" value="Class_I_gatase-like"/>
</dbReference>
<name>A0A8J5LNE0_ZINOF</name>
<dbReference type="SUPFAM" id="SSF52317">
    <property type="entry name" value="Class I glutamine amidotransferase-like"/>
    <property type="match status" value="1"/>
</dbReference>
<dbReference type="GO" id="GO:0006241">
    <property type="term" value="P:CTP biosynthetic process"/>
    <property type="evidence" value="ECO:0007669"/>
    <property type="project" value="TreeGrafter"/>
</dbReference>
<organism evidence="1 2">
    <name type="scientific">Zingiber officinale</name>
    <name type="common">Ginger</name>
    <name type="synonym">Amomum zingiber</name>
    <dbReference type="NCBI Taxonomy" id="94328"/>
    <lineage>
        <taxon>Eukaryota</taxon>
        <taxon>Viridiplantae</taxon>
        <taxon>Streptophyta</taxon>
        <taxon>Embryophyta</taxon>
        <taxon>Tracheophyta</taxon>
        <taxon>Spermatophyta</taxon>
        <taxon>Magnoliopsida</taxon>
        <taxon>Liliopsida</taxon>
        <taxon>Zingiberales</taxon>
        <taxon>Zingiberaceae</taxon>
        <taxon>Zingiber</taxon>
    </lineage>
</organism>
<protein>
    <submittedName>
        <fullName evidence="1">Uncharacterized protein</fullName>
    </submittedName>
</protein>
<dbReference type="Proteomes" id="UP000734854">
    <property type="component" value="Unassembled WGS sequence"/>
</dbReference>
<gene>
    <name evidence="1" type="ORF">ZIOFF_006263</name>
</gene>
<reference evidence="1 2" key="1">
    <citation type="submission" date="2020-08" db="EMBL/GenBank/DDBJ databases">
        <title>Plant Genome Project.</title>
        <authorList>
            <person name="Zhang R.-G."/>
        </authorList>
    </citation>
    <scope>NUCLEOTIDE SEQUENCE [LARGE SCALE GENOMIC DNA]</scope>
    <source>
        <tissue evidence="1">Rhizome</tissue>
    </source>
</reference>
<dbReference type="GO" id="GO:0003883">
    <property type="term" value="F:CTP synthase activity"/>
    <property type="evidence" value="ECO:0007669"/>
    <property type="project" value="InterPro"/>
</dbReference>
<keyword evidence="2" id="KW-1185">Reference proteome</keyword>
<dbReference type="Gene3D" id="3.40.50.880">
    <property type="match status" value="2"/>
</dbReference>
<dbReference type="GO" id="GO:0019856">
    <property type="term" value="P:pyrimidine nucleobase biosynthetic process"/>
    <property type="evidence" value="ECO:0007669"/>
    <property type="project" value="TreeGrafter"/>
</dbReference>
<dbReference type="PANTHER" id="PTHR11550:SF0">
    <property type="entry name" value="CTP SYNTHASE-RELATED"/>
    <property type="match status" value="1"/>
</dbReference>
<evidence type="ECO:0000313" key="1">
    <source>
        <dbReference type="EMBL" id="KAG6532420.1"/>
    </source>
</evidence>
<dbReference type="EMBL" id="JACMSC010000002">
    <property type="protein sequence ID" value="KAG6532420.1"/>
    <property type="molecule type" value="Genomic_DNA"/>
</dbReference>
<dbReference type="InterPro" id="IPR004468">
    <property type="entry name" value="CTP_synthase"/>
</dbReference>
<accession>A0A8J5LNE0</accession>
<proteinExistence type="predicted"/>
<evidence type="ECO:0000313" key="2">
    <source>
        <dbReference type="Proteomes" id="UP000734854"/>
    </source>
</evidence>
<comment type="caution">
    <text evidence="1">The sequence shown here is derived from an EMBL/GenBank/DDBJ whole genome shotgun (WGS) entry which is preliminary data.</text>
</comment>
<dbReference type="AlphaFoldDB" id="A0A8J5LNE0"/>
<dbReference type="GO" id="GO:0042802">
    <property type="term" value="F:identical protein binding"/>
    <property type="evidence" value="ECO:0007669"/>
    <property type="project" value="TreeGrafter"/>
</dbReference>